<comment type="caution">
    <text evidence="11">The sequence shown here is derived from an EMBL/GenBank/DDBJ whole genome shotgun (WGS) entry which is preliminary data.</text>
</comment>
<organism evidence="11 12">
    <name type="scientific">Lithospermum erythrorhizon</name>
    <name type="common">Purple gromwell</name>
    <name type="synonym">Lithospermum officinale var. erythrorhizon</name>
    <dbReference type="NCBI Taxonomy" id="34254"/>
    <lineage>
        <taxon>Eukaryota</taxon>
        <taxon>Viridiplantae</taxon>
        <taxon>Streptophyta</taxon>
        <taxon>Embryophyta</taxon>
        <taxon>Tracheophyta</taxon>
        <taxon>Spermatophyta</taxon>
        <taxon>Magnoliopsida</taxon>
        <taxon>eudicotyledons</taxon>
        <taxon>Gunneridae</taxon>
        <taxon>Pentapetalae</taxon>
        <taxon>asterids</taxon>
        <taxon>lamiids</taxon>
        <taxon>Boraginales</taxon>
        <taxon>Boraginaceae</taxon>
        <taxon>Boraginoideae</taxon>
        <taxon>Lithospermeae</taxon>
        <taxon>Lithospermum</taxon>
    </lineage>
</organism>
<keyword evidence="3" id="KW-0158">Chromosome</keyword>
<dbReference type="Proteomes" id="UP001454036">
    <property type="component" value="Unassembled WGS sequence"/>
</dbReference>
<evidence type="ECO:0000256" key="2">
    <source>
        <dbReference type="ARBA" id="ARBA00004286"/>
    </source>
</evidence>
<evidence type="ECO:0000256" key="7">
    <source>
        <dbReference type="ARBA" id="ARBA00023242"/>
    </source>
</evidence>
<dbReference type="PROSITE" id="PS50867">
    <property type="entry name" value="PRE_SET"/>
    <property type="match status" value="1"/>
</dbReference>
<dbReference type="InterPro" id="IPR001214">
    <property type="entry name" value="SET_dom"/>
</dbReference>
<keyword evidence="5" id="KW-0479">Metal-binding</keyword>
<dbReference type="PROSITE" id="PS51580">
    <property type="entry name" value="SAM_MT43_3"/>
    <property type="match status" value="1"/>
</dbReference>
<dbReference type="Pfam" id="PF00856">
    <property type="entry name" value="SET"/>
    <property type="match status" value="1"/>
</dbReference>
<dbReference type="CDD" id="cd10538">
    <property type="entry name" value="SET_SETDB-like"/>
    <property type="match status" value="1"/>
</dbReference>
<dbReference type="GO" id="GO:0042054">
    <property type="term" value="F:histone methyltransferase activity"/>
    <property type="evidence" value="ECO:0007669"/>
    <property type="project" value="InterPro"/>
</dbReference>
<evidence type="ECO:0000256" key="1">
    <source>
        <dbReference type="ARBA" id="ARBA00004123"/>
    </source>
</evidence>
<keyword evidence="6" id="KW-0862">Zinc</keyword>
<evidence type="ECO:0000313" key="11">
    <source>
        <dbReference type="EMBL" id="GAA0164463.1"/>
    </source>
</evidence>
<feature type="compositionally biased region" description="Polar residues" evidence="8">
    <location>
        <begin position="213"/>
        <end position="232"/>
    </location>
</feature>
<feature type="domain" description="SET" evidence="9">
    <location>
        <begin position="529"/>
        <end position="662"/>
    </location>
</feature>
<dbReference type="GO" id="GO:0008270">
    <property type="term" value="F:zinc ion binding"/>
    <property type="evidence" value="ECO:0007669"/>
    <property type="project" value="InterPro"/>
</dbReference>
<dbReference type="InterPro" id="IPR007728">
    <property type="entry name" value="Pre-SET_dom"/>
</dbReference>
<dbReference type="SMART" id="SM00468">
    <property type="entry name" value="PreSET"/>
    <property type="match status" value="1"/>
</dbReference>
<keyword evidence="4" id="KW-0808">Transferase</keyword>
<dbReference type="GO" id="GO:0005694">
    <property type="term" value="C:chromosome"/>
    <property type="evidence" value="ECO:0007669"/>
    <property type="project" value="UniProtKB-SubCell"/>
</dbReference>
<evidence type="ECO:0000259" key="10">
    <source>
        <dbReference type="PROSITE" id="PS50867"/>
    </source>
</evidence>
<reference evidence="11 12" key="1">
    <citation type="submission" date="2024-01" db="EMBL/GenBank/DDBJ databases">
        <title>The complete chloroplast genome sequence of Lithospermum erythrorhizon: insights into the phylogenetic relationship among Boraginaceae species and the maternal lineages of purple gromwells.</title>
        <authorList>
            <person name="Okada T."/>
            <person name="Watanabe K."/>
        </authorList>
    </citation>
    <scope>NUCLEOTIDE SEQUENCE [LARGE SCALE GENOMIC DNA]</scope>
</reference>
<dbReference type="Pfam" id="PF10440">
    <property type="entry name" value="WIYLD"/>
    <property type="match status" value="1"/>
</dbReference>
<feature type="region of interest" description="Disordered" evidence="8">
    <location>
        <begin position="150"/>
        <end position="183"/>
    </location>
</feature>
<evidence type="ECO:0000256" key="6">
    <source>
        <dbReference type="ARBA" id="ARBA00022833"/>
    </source>
</evidence>
<dbReference type="PANTHER" id="PTHR46450">
    <property type="entry name" value="INACTIVE HISTONE-LYSINE N-METHYLTRANSFERASE SUVR1-RELATED"/>
    <property type="match status" value="1"/>
</dbReference>
<dbReference type="InterPro" id="IPR018848">
    <property type="entry name" value="WIYLD_domain"/>
</dbReference>
<dbReference type="Pfam" id="PF05033">
    <property type="entry name" value="Pre-SET"/>
    <property type="match status" value="1"/>
</dbReference>
<sequence length="707" mass="79751">MSRQRNLEILKACSAMKDLGIKSETFKPVLKRLLNLYDNNWELIKEDNYRTLVDAIFETDEEKEKDENKLAVCNDPLDPPLKNHHSIDQLVVEHDRLEPPFKKHHVMEAEDKASPTMDRMDMQGMRHGVIPQSSFSLQSGASIIQNPRAPKIEASSSSACDRSRNNGKDPITISSSPMDQHMATRWGASTEARQVSNVKGVDDFIDNGHAENSPVTASGTRVTTAASDSGTPISSTYELASSACGLVKVDLKCNRGCEQLKVEPILDSVITFVESKYRHLYDNVGPKFSLHECLKELCQSYVQCVADPTGHFPSRRHPRAHLNPIRQPNNGSLRSGHKEQHVKKLMSSGSVSSSFVASHQQPASLSLLIPDISKETEAVRISLVDDLSGEKEPLPNFAYIPRNLVYQSAYVHVALARIADEDCCYGCRGDCLSSTVPCACARDTGGEFAYTPDGLVKEEFLRKCILMNEEPQKDHYYFCQDCPLERAKKNYRPKNCKGHLIRRFIKECWRKCGCNMSCGNRVVQRGISRKLQVFLTSDGKGWGVRTLEELPKGAFVCEYVGEVLTNLELFERNKQNSKDRHTYPVLLDADWGSESVLKDEDALCLDATHFGNVARFINHRCCDANLIEIPVEVENPDHHYYHLAFFTKKKVDAFEELTWDYQIDFADHNHPVKAFKCCCRSKSCRDRKGKGLKLSEEREAATLDFLH</sequence>
<evidence type="ECO:0000259" key="9">
    <source>
        <dbReference type="PROSITE" id="PS50280"/>
    </source>
</evidence>
<dbReference type="SUPFAM" id="SSF82199">
    <property type="entry name" value="SET domain"/>
    <property type="match status" value="1"/>
</dbReference>
<name>A0AAV3QPF6_LITER</name>
<dbReference type="SMART" id="SM00317">
    <property type="entry name" value="SET"/>
    <property type="match status" value="1"/>
</dbReference>
<dbReference type="EMBL" id="BAABME010005051">
    <property type="protein sequence ID" value="GAA0164463.1"/>
    <property type="molecule type" value="Genomic_DNA"/>
</dbReference>
<dbReference type="InterPro" id="IPR025776">
    <property type="entry name" value="SUVR4/1/2"/>
</dbReference>
<dbReference type="InterPro" id="IPR046341">
    <property type="entry name" value="SET_dom_sf"/>
</dbReference>
<evidence type="ECO:0000313" key="12">
    <source>
        <dbReference type="Proteomes" id="UP001454036"/>
    </source>
</evidence>
<evidence type="ECO:0000256" key="5">
    <source>
        <dbReference type="ARBA" id="ARBA00022723"/>
    </source>
</evidence>
<dbReference type="GO" id="GO:0005634">
    <property type="term" value="C:nucleus"/>
    <property type="evidence" value="ECO:0007669"/>
    <property type="project" value="UniProtKB-SubCell"/>
</dbReference>
<comment type="subcellular location">
    <subcellularLocation>
        <location evidence="2">Chromosome</location>
    </subcellularLocation>
    <subcellularLocation>
        <location evidence="1">Nucleus</location>
    </subcellularLocation>
</comment>
<dbReference type="InterPro" id="IPR043017">
    <property type="entry name" value="WIYLD_dom_sf"/>
</dbReference>
<dbReference type="PROSITE" id="PS50280">
    <property type="entry name" value="SET"/>
    <property type="match status" value="1"/>
</dbReference>
<keyword evidence="12" id="KW-1185">Reference proteome</keyword>
<dbReference type="Gene3D" id="2.170.270.10">
    <property type="entry name" value="SET domain"/>
    <property type="match status" value="1"/>
</dbReference>
<feature type="region of interest" description="Disordered" evidence="8">
    <location>
        <begin position="210"/>
        <end position="232"/>
    </location>
</feature>
<dbReference type="Gene3D" id="1.10.8.850">
    <property type="entry name" value="Histone-lysine N methyltransferase , C-terminal domain-like"/>
    <property type="match status" value="1"/>
</dbReference>
<dbReference type="AlphaFoldDB" id="A0AAV3QPF6"/>
<dbReference type="PANTHER" id="PTHR46450:SF24">
    <property type="entry name" value="HISTONE-LYSINE N-METHYLTRANSFERASE SUVR4"/>
    <property type="match status" value="1"/>
</dbReference>
<evidence type="ECO:0000256" key="4">
    <source>
        <dbReference type="ARBA" id="ARBA00022679"/>
    </source>
</evidence>
<gene>
    <name evidence="11" type="ORF">LIER_20090</name>
</gene>
<proteinExistence type="predicted"/>
<evidence type="ECO:0000256" key="3">
    <source>
        <dbReference type="ARBA" id="ARBA00022454"/>
    </source>
</evidence>
<feature type="region of interest" description="Disordered" evidence="8">
    <location>
        <begin position="315"/>
        <end position="335"/>
    </location>
</feature>
<evidence type="ECO:0000256" key="8">
    <source>
        <dbReference type="SAM" id="MobiDB-lite"/>
    </source>
</evidence>
<keyword evidence="7" id="KW-0539">Nucleus</keyword>
<feature type="domain" description="Pre-SET" evidence="10">
    <location>
        <begin position="427"/>
        <end position="526"/>
    </location>
</feature>
<dbReference type="FunFam" id="2.170.270.10:FF:000046">
    <property type="entry name" value="SET-domain containing protein lysine methyltransferase family protein"/>
    <property type="match status" value="1"/>
</dbReference>
<accession>A0AAV3QPF6</accession>
<protein>
    <submittedName>
        <fullName evidence="11">Histone modifying enzyme</fullName>
    </submittedName>
</protein>